<dbReference type="CDD" id="cd07012">
    <property type="entry name" value="PBP2_Bug_TTT"/>
    <property type="match status" value="1"/>
</dbReference>
<evidence type="ECO:0000313" key="3">
    <source>
        <dbReference type="EMBL" id="ANN72927.1"/>
    </source>
</evidence>
<dbReference type="RefSeq" id="WP_066670749.1">
    <property type="nucleotide sequence ID" value="NZ_CP016171.1"/>
</dbReference>
<dbReference type="AlphaFoldDB" id="A0A193FYT9"/>
<dbReference type="EMBL" id="CP016171">
    <property type="protein sequence ID" value="ANN72927.1"/>
    <property type="molecule type" value="Genomic_DNA"/>
</dbReference>
<organism evidence="3 4">
    <name type="scientific">Bordetella bronchialis</name>
    <dbReference type="NCBI Taxonomy" id="463025"/>
    <lineage>
        <taxon>Bacteria</taxon>
        <taxon>Pseudomonadati</taxon>
        <taxon>Pseudomonadota</taxon>
        <taxon>Betaproteobacteria</taxon>
        <taxon>Burkholderiales</taxon>
        <taxon>Alcaligenaceae</taxon>
        <taxon>Bordetella</taxon>
    </lineage>
</organism>
<dbReference type="Gene3D" id="3.40.190.10">
    <property type="entry name" value="Periplasmic binding protein-like II"/>
    <property type="match status" value="1"/>
</dbReference>
<dbReference type="Proteomes" id="UP000092213">
    <property type="component" value="Chromosome"/>
</dbReference>
<sequence length="326" mass="34354">MKKNPRLHLILMLAAAAIAGSGPSAAAEDTGKAWKASQPIRIVVPFSAGGGSDVAARLLAQGLGNSLGEPVIVENKPGASGAIASDLVYTAAPDGYTLLLGTADTQAMNPHVNKVRYDSLKYVPVAAIAKVSYVLVGRPDMPAADTKALVALAKEKSLTYGSSGTGAAADIQMRMFDDAAKIPNMLHVPYQGVAPAFQALVAGQVDLAMIPVALVAQYRNKVKFYGIASMQRNPAIPDVPTLAEQGFPVDGDPWVGLLAPPKTPDAVANAIAERVAKVLAVPENQKKLREVGMTPYQGTRSEFTEFYRKDYDKWEKAIKSAGITAQ</sequence>
<name>A0A193FYT9_9BORD</name>
<dbReference type="InterPro" id="IPR042100">
    <property type="entry name" value="Bug_dom1"/>
</dbReference>
<dbReference type="SUPFAM" id="SSF53850">
    <property type="entry name" value="Periplasmic binding protein-like II"/>
    <property type="match status" value="1"/>
</dbReference>
<comment type="similarity">
    <text evidence="1">Belongs to the UPF0065 (bug) family.</text>
</comment>
<protein>
    <recommendedName>
        <fullName evidence="5">ABC transporter substrate-binding protein</fullName>
    </recommendedName>
</protein>
<dbReference type="PANTHER" id="PTHR42928">
    <property type="entry name" value="TRICARBOXYLATE-BINDING PROTEIN"/>
    <property type="match status" value="1"/>
</dbReference>
<accession>A0A193FYT9</accession>
<dbReference type="Pfam" id="PF03401">
    <property type="entry name" value="TctC"/>
    <property type="match status" value="1"/>
</dbReference>
<evidence type="ECO:0000313" key="4">
    <source>
        <dbReference type="Proteomes" id="UP000092213"/>
    </source>
</evidence>
<proteinExistence type="inferred from homology"/>
<gene>
    <name evidence="3" type="ORF">BAU08_17630</name>
</gene>
<dbReference type="Gene3D" id="3.40.190.150">
    <property type="entry name" value="Bordetella uptake gene, domain 1"/>
    <property type="match status" value="1"/>
</dbReference>
<dbReference type="STRING" id="463025.BAU08_17630"/>
<dbReference type="PANTHER" id="PTHR42928:SF5">
    <property type="entry name" value="BLR1237 PROTEIN"/>
    <property type="match status" value="1"/>
</dbReference>
<reference evidence="3 4" key="1">
    <citation type="submission" date="2016-06" db="EMBL/GenBank/DDBJ databases">
        <title>Complete genome sequences of Bordetella bronchialis and Bordetella flabilis.</title>
        <authorList>
            <person name="LiPuma J.J."/>
            <person name="Spilker T."/>
        </authorList>
    </citation>
    <scope>NUCLEOTIDE SEQUENCE [LARGE SCALE GENOMIC DNA]</scope>
    <source>
        <strain evidence="3 4">AU17976</strain>
    </source>
</reference>
<dbReference type="InterPro" id="IPR005064">
    <property type="entry name" value="BUG"/>
</dbReference>
<evidence type="ECO:0008006" key="5">
    <source>
        <dbReference type="Google" id="ProtNLM"/>
    </source>
</evidence>
<evidence type="ECO:0000256" key="1">
    <source>
        <dbReference type="ARBA" id="ARBA00006987"/>
    </source>
</evidence>
<keyword evidence="2" id="KW-0732">Signal</keyword>
<feature type="chain" id="PRO_5008258404" description="ABC transporter substrate-binding protein" evidence="2">
    <location>
        <begin position="27"/>
        <end position="326"/>
    </location>
</feature>
<feature type="signal peptide" evidence="2">
    <location>
        <begin position="1"/>
        <end position="26"/>
    </location>
</feature>
<dbReference type="PIRSF" id="PIRSF017082">
    <property type="entry name" value="YflP"/>
    <property type="match status" value="1"/>
</dbReference>
<evidence type="ECO:0000256" key="2">
    <source>
        <dbReference type="SAM" id="SignalP"/>
    </source>
</evidence>